<evidence type="ECO:0000313" key="2">
    <source>
        <dbReference type="EMBL" id="VFU15992.1"/>
    </source>
</evidence>
<gene>
    <name evidence="2" type="ORF">SCFA_480007</name>
</gene>
<evidence type="ECO:0000256" key="1">
    <source>
        <dbReference type="SAM" id="MobiDB-lite"/>
    </source>
</evidence>
<protein>
    <submittedName>
        <fullName evidence="2">Uncharacterized protein</fullName>
    </submittedName>
</protein>
<feature type="region of interest" description="Disordered" evidence="1">
    <location>
        <begin position="85"/>
        <end position="121"/>
    </location>
</feature>
<name>A0A485M1L9_9ZZZZ</name>
<feature type="compositionally biased region" description="Basic and acidic residues" evidence="1">
    <location>
        <begin position="94"/>
        <end position="105"/>
    </location>
</feature>
<accession>A0A485M1L9</accession>
<proteinExistence type="predicted"/>
<dbReference type="AlphaFoldDB" id="A0A485M1L9"/>
<dbReference type="EMBL" id="CAADRM010000112">
    <property type="protein sequence ID" value="VFU15992.1"/>
    <property type="molecule type" value="Genomic_DNA"/>
</dbReference>
<sequence>MEVFADQDFIMTNEQYNSGIKVEEYNGTYSLVAAWMGKDGDVALKWGYIEKDKKPGKKLPIKVELGDRDQAIEVLQAALRLMNAEPDGPMKLPKHQDYGQPEKPDYTPQGGEPEYDDIPFS</sequence>
<organism evidence="2">
    <name type="scientific">anaerobic digester metagenome</name>
    <dbReference type="NCBI Taxonomy" id="1263854"/>
    <lineage>
        <taxon>unclassified sequences</taxon>
        <taxon>metagenomes</taxon>
        <taxon>ecological metagenomes</taxon>
    </lineage>
</organism>
<reference evidence="2" key="1">
    <citation type="submission" date="2019-03" db="EMBL/GenBank/DDBJ databases">
        <authorList>
            <person name="Hao L."/>
        </authorList>
    </citation>
    <scope>NUCLEOTIDE SEQUENCE</scope>
</reference>